<keyword evidence="1" id="KW-0812">Transmembrane</keyword>
<sequence>MLSTVGMTHAAFSISMIVTFFLVTSDSAFSRDILLLQTNLYLASLSCELSETPLVDTMATFLKTLLFFILVLVSAIFNFLEAFLFFRISTTSSSYSDSYTIRIQLSTLVGLIAWS</sequence>
<reference evidence="2 3" key="1">
    <citation type="submission" date="2024-01" db="EMBL/GenBank/DDBJ databases">
        <title>The complete chloroplast genome sequence of Lithospermum erythrorhizon: insights into the phylogenetic relationship among Boraginaceae species and the maternal lineages of purple gromwells.</title>
        <authorList>
            <person name="Okada T."/>
            <person name="Watanabe K."/>
        </authorList>
    </citation>
    <scope>NUCLEOTIDE SEQUENCE [LARGE SCALE GENOMIC DNA]</scope>
</reference>
<evidence type="ECO:0000313" key="3">
    <source>
        <dbReference type="Proteomes" id="UP001454036"/>
    </source>
</evidence>
<feature type="transmembrane region" description="Helical" evidence="1">
    <location>
        <begin position="65"/>
        <end position="86"/>
    </location>
</feature>
<keyword evidence="1" id="KW-0472">Membrane</keyword>
<organism evidence="2 3">
    <name type="scientific">Lithospermum erythrorhizon</name>
    <name type="common">Purple gromwell</name>
    <name type="synonym">Lithospermum officinale var. erythrorhizon</name>
    <dbReference type="NCBI Taxonomy" id="34254"/>
    <lineage>
        <taxon>Eukaryota</taxon>
        <taxon>Viridiplantae</taxon>
        <taxon>Streptophyta</taxon>
        <taxon>Embryophyta</taxon>
        <taxon>Tracheophyta</taxon>
        <taxon>Spermatophyta</taxon>
        <taxon>Magnoliopsida</taxon>
        <taxon>eudicotyledons</taxon>
        <taxon>Gunneridae</taxon>
        <taxon>Pentapetalae</taxon>
        <taxon>asterids</taxon>
        <taxon>lamiids</taxon>
        <taxon>Boraginales</taxon>
        <taxon>Boraginaceae</taxon>
        <taxon>Boraginoideae</taxon>
        <taxon>Lithospermeae</taxon>
        <taxon>Lithospermum</taxon>
    </lineage>
</organism>
<evidence type="ECO:0000313" key="2">
    <source>
        <dbReference type="EMBL" id="GAA0160610.1"/>
    </source>
</evidence>
<name>A0AAV3QD98_LITER</name>
<keyword evidence="3" id="KW-1185">Reference proteome</keyword>
<comment type="caution">
    <text evidence="2">The sequence shown here is derived from an EMBL/GenBank/DDBJ whole genome shotgun (WGS) entry which is preliminary data.</text>
</comment>
<accession>A0AAV3QD98</accession>
<dbReference type="Proteomes" id="UP001454036">
    <property type="component" value="Unassembled WGS sequence"/>
</dbReference>
<evidence type="ECO:0000256" key="1">
    <source>
        <dbReference type="SAM" id="Phobius"/>
    </source>
</evidence>
<gene>
    <name evidence="2" type="ORF">LIER_17128</name>
</gene>
<proteinExistence type="predicted"/>
<keyword evidence="1" id="KW-1133">Transmembrane helix</keyword>
<protein>
    <submittedName>
        <fullName evidence="2">Uncharacterized protein</fullName>
    </submittedName>
</protein>
<dbReference type="AlphaFoldDB" id="A0AAV3QD98"/>
<dbReference type="EMBL" id="BAABME010003935">
    <property type="protein sequence ID" value="GAA0160610.1"/>
    <property type="molecule type" value="Genomic_DNA"/>
</dbReference>